<dbReference type="EMBL" id="BLXT01007177">
    <property type="protein sequence ID" value="GFO37125.1"/>
    <property type="molecule type" value="Genomic_DNA"/>
</dbReference>
<accession>A0AAV4CZC3</accession>
<reference evidence="1 2" key="1">
    <citation type="journal article" date="2021" name="Elife">
        <title>Chloroplast acquisition without the gene transfer in kleptoplastic sea slugs, Plakobranchus ocellatus.</title>
        <authorList>
            <person name="Maeda T."/>
            <person name="Takahashi S."/>
            <person name="Yoshida T."/>
            <person name="Shimamura S."/>
            <person name="Takaki Y."/>
            <person name="Nagai Y."/>
            <person name="Toyoda A."/>
            <person name="Suzuki Y."/>
            <person name="Arimoto A."/>
            <person name="Ishii H."/>
            <person name="Satoh N."/>
            <person name="Nishiyama T."/>
            <person name="Hasebe M."/>
            <person name="Maruyama T."/>
            <person name="Minagawa J."/>
            <person name="Obokata J."/>
            <person name="Shigenobu S."/>
        </authorList>
    </citation>
    <scope>NUCLEOTIDE SEQUENCE [LARGE SCALE GENOMIC DNA]</scope>
</reference>
<evidence type="ECO:0000313" key="2">
    <source>
        <dbReference type="Proteomes" id="UP000735302"/>
    </source>
</evidence>
<dbReference type="AlphaFoldDB" id="A0AAV4CZC3"/>
<sequence length="105" mass="11940">MFVGNCIIPLRYKYGVGGTVDSESALRSAGTLLLQVRVWNWPPGETEGLKAEITLLWTGYVYTTNQPLRNKAQSLKTRLNEMEHLNIFNHWNNLILLSVSFALVF</sequence>
<comment type="caution">
    <text evidence="1">The sequence shown here is derived from an EMBL/GenBank/DDBJ whole genome shotgun (WGS) entry which is preliminary data.</text>
</comment>
<name>A0AAV4CZC3_9GAST</name>
<organism evidence="1 2">
    <name type="scientific">Plakobranchus ocellatus</name>
    <dbReference type="NCBI Taxonomy" id="259542"/>
    <lineage>
        <taxon>Eukaryota</taxon>
        <taxon>Metazoa</taxon>
        <taxon>Spiralia</taxon>
        <taxon>Lophotrochozoa</taxon>
        <taxon>Mollusca</taxon>
        <taxon>Gastropoda</taxon>
        <taxon>Heterobranchia</taxon>
        <taxon>Euthyneura</taxon>
        <taxon>Panpulmonata</taxon>
        <taxon>Sacoglossa</taxon>
        <taxon>Placobranchoidea</taxon>
        <taxon>Plakobranchidae</taxon>
        <taxon>Plakobranchus</taxon>
    </lineage>
</organism>
<keyword evidence="2" id="KW-1185">Reference proteome</keyword>
<proteinExistence type="predicted"/>
<gene>
    <name evidence="1" type="ORF">PoB_006363000</name>
</gene>
<protein>
    <submittedName>
        <fullName evidence="1">Uncharacterized protein</fullName>
    </submittedName>
</protein>
<evidence type="ECO:0000313" key="1">
    <source>
        <dbReference type="EMBL" id="GFO37125.1"/>
    </source>
</evidence>
<dbReference type="Proteomes" id="UP000735302">
    <property type="component" value="Unassembled WGS sequence"/>
</dbReference>